<evidence type="ECO:0000256" key="3">
    <source>
        <dbReference type="ARBA" id="ARBA00023125"/>
    </source>
</evidence>
<feature type="domain" description="WRKY" evidence="7">
    <location>
        <begin position="323"/>
        <end position="389"/>
    </location>
</feature>
<protein>
    <recommendedName>
        <fullName evidence="7">WRKY domain-containing protein</fullName>
    </recommendedName>
</protein>
<dbReference type="PANTHER" id="PTHR31429">
    <property type="entry name" value="WRKY TRANSCRIPTION FACTOR 36-RELATED"/>
    <property type="match status" value="1"/>
</dbReference>
<feature type="region of interest" description="Disordered" evidence="6">
    <location>
        <begin position="220"/>
        <end position="242"/>
    </location>
</feature>
<comment type="subcellular location">
    <subcellularLocation>
        <location evidence="1">Nucleus</location>
    </subcellularLocation>
</comment>
<evidence type="ECO:0000256" key="1">
    <source>
        <dbReference type="ARBA" id="ARBA00004123"/>
    </source>
</evidence>
<feature type="region of interest" description="Disordered" evidence="6">
    <location>
        <begin position="593"/>
        <end position="612"/>
    </location>
</feature>
<dbReference type="AlphaFoldDB" id="A0A4Y7JFA4"/>
<accession>A0A4Y7JFA4</accession>
<dbReference type="SMART" id="SM00774">
    <property type="entry name" value="WRKY"/>
    <property type="match status" value="1"/>
</dbReference>
<feature type="region of interest" description="Disordered" evidence="6">
    <location>
        <begin position="1"/>
        <end position="148"/>
    </location>
</feature>
<dbReference type="InterPro" id="IPR044810">
    <property type="entry name" value="WRKY_plant"/>
</dbReference>
<feature type="compositionally biased region" description="Low complexity" evidence="6">
    <location>
        <begin position="41"/>
        <end position="50"/>
    </location>
</feature>
<keyword evidence="2" id="KW-0805">Transcription regulation</keyword>
<feature type="compositionally biased region" description="Low complexity" evidence="6">
    <location>
        <begin position="112"/>
        <end position="127"/>
    </location>
</feature>
<evidence type="ECO:0000259" key="7">
    <source>
        <dbReference type="PROSITE" id="PS50811"/>
    </source>
</evidence>
<dbReference type="Gramene" id="RZC58690">
    <property type="protein sequence ID" value="RZC58690"/>
    <property type="gene ID" value="C5167_005983"/>
</dbReference>
<evidence type="ECO:0000256" key="6">
    <source>
        <dbReference type="SAM" id="MobiDB-lite"/>
    </source>
</evidence>
<dbReference type="InterPro" id="IPR003657">
    <property type="entry name" value="WRKY_dom"/>
</dbReference>
<feature type="compositionally biased region" description="Polar residues" evidence="6">
    <location>
        <begin position="97"/>
        <end position="111"/>
    </location>
</feature>
<dbReference type="Gene3D" id="2.20.25.80">
    <property type="entry name" value="WRKY domain"/>
    <property type="match status" value="1"/>
</dbReference>
<dbReference type="OMA" id="WPPKKVL"/>
<dbReference type="OrthoDB" id="1912868at2759"/>
<feature type="compositionally biased region" description="Low complexity" evidence="6">
    <location>
        <begin position="81"/>
        <end position="90"/>
    </location>
</feature>
<evidence type="ECO:0000313" key="8">
    <source>
        <dbReference type="EMBL" id="RZC58690.1"/>
    </source>
</evidence>
<dbReference type="GO" id="GO:0005634">
    <property type="term" value="C:nucleus"/>
    <property type="evidence" value="ECO:0007669"/>
    <property type="project" value="UniProtKB-SubCell"/>
</dbReference>
<dbReference type="PROSITE" id="PS50811">
    <property type="entry name" value="WRKY"/>
    <property type="match status" value="1"/>
</dbReference>
<evidence type="ECO:0000256" key="5">
    <source>
        <dbReference type="ARBA" id="ARBA00023242"/>
    </source>
</evidence>
<dbReference type="STRING" id="3469.A0A4Y7JFA4"/>
<gene>
    <name evidence="8" type="ORF">C5167_005983</name>
</gene>
<reference evidence="8 9" key="1">
    <citation type="journal article" date="2018" name="Science">
        <title>The opium poppy genome and morphinan production.</title>
        <authorList>
            <person name="Guo L."/>
            <person name="Winzer T."/>
            <person name="Yang X."/>
            <person name="Li Y."/>
            <person name="Ning Z."/>
            <person name="He Z."/>
            <person name="Teodor R."/>
            <person name="Lu Y."/>
            <person name="Bowser T.A."/>
            <person name="Graham I.A."/>
            <person name="Ye K."/>
        </authorList>
    </citation>
    <scope>NUCLEOTIDE SEQUENCE [LARGE SCALE GENOMIC DNA]</scope>
    <source>
        <strain evidence="9">cv. HN1</strain>
        <tissue evidence="8">Leaves</tissue>
    </source>
</reference>
<keyword evidence="9" id="KW-1185">Reference proteome</keyword>
<feature type="compositionally biased region" description="Gly residues" evidence="6">
    <location>
        <begin position="593"/>
        <end position="604"/>
    </location>
</feature>
<dbReference type="FunFam" id="2.20.25.80:FF:000002">
    <property type="entry name" value="probable WRKY transcription factor 31"/>
    <property type="match status" value="1"/>
</dbReference>
<keyword evidence="3" id="KW-0238">DNA-binding</keyword>
<dbReference type="GO" id="GO:0003700">
    <property type="term" value="F:DNA-binding transcription factor activity"/>
    <property type="evidence" value="ECO:0007669"/>
    <property type="project" value="InterPro"/>
</dbReference>
<keyword evidence="4" id="KW-0804">Transcription</keyword>
<dbReference type="Proteomes" id="UP000316621">
    <property type="component" value="Chromosome 4"/>
</dbReference>
<dbReference type="PANTHER" id="PTHR31429:SF24">
    <property type="entry name" value="WRKY TRANSCRIPTION FACTOR 72-RELATED"/>
    <property type="match status" value="1"/>
</dbReference>
<evidence type="ECO:0000313" key="9">
    <source>
        <dbReference type="Proteomes" id="UP000316621"/>
    </source>
</evidence>
<name>A0A4Y7JFA4_PAPSO</name>
<dbReference type="GO" id="GO:0043565">
    <property type="term" value="F:sequence-specific DNA binding"/>
    <property type="evidence" value="ECO:0007669"/>
    <property type="project" value="InterPro"/>
</dbReference>
<evidence type="ECO:0000256" key="4">
    <source>
        <dbReference type="ARBA" id="ARBA00023163"/>
    </source>
</evidence>
<dbReference type="SUPFAM" id="SSF118290">
    <property type="entry name" value="WRKY DNA-binding domain"/>
    <property type="match status" value="1"/>
</dbReference>
<dbReference type="Pfam" id="PF03106">
    <property type="entry name" value="WRKY"/>
    <property type="match status" value="1"/>
</dbReference>
<sequence length="612" mass="65926">MVLVTMDTSSNNDNLTKMKRSSPSSGFGADQGVAIKREKSTSNGSSSNNSDCENRKEVQLEGGVVDSNQNKGGGNTKEKSSSPNKPSSPNQRLELISFNNLQTPKTAATVRSSATDTNSNATSSSNKNTEDDQLVSAKAEMSQVKQENERLKTTLSKVVQDYQSLQMHFFDIVQQEQTKQKSTDKTAVVVLPASTHHKDIDEEPELISLSLGRSNSAELKKFKDEKTNSSSKSKDGAGNHEDDLNKGLALGLGCKFEVSNNAARTELVTNQRSENSFEELKEEEVVGEQWPPSKILKTVRSGDDELSQQNQVKKARVSVRARCDTPTMNDGCQWRKYGQKIAKGNPCPRAYYRCTVAPACPVRKQVQRCAENMSILITTYEGTHNHPLPIAATAMASTTSAAACMLLSGSTSSRPNFGTSATTGTSGDLNGLSFNISDNSRSRPFYLPNSSISSSPSYPTITLDLTAPPALSSTSASAASQFSRLSSNFPTTRYSSTSLNFSSGSESSTLPTSWGNGYLNYGNHPYNKNQLGSLNLGRQPQENFYQPYFQKNAPPPPQQNMTESIAAATKAITSDPSFRSALAAAITSIVNGGGVTGNQAGGENVGQNLKWE</sequence>
<organism evidence="8 9">
    <name type="scientific">Papaver somniferum</name>
    <name type="common">Opium poppy</name>
    <dbReference type="NCBI Taxonomy" id="3469"/>
    <lineage>
        <taxon>Eukaryota</taxon>
        <taxon>Viridiplantae</taxon>
        <taxon>Streptophyta</taxon>
        <taxon>Embryophyta</taxon>
        <taxon>Tracheophyta</taxon>
        <taxon>Spermatophyta</taxon>
        <taxon>Magnoliopsida</taxon>
        <taxon>Ranunculales</taxon>
        <taxon>Papaveraceae</taxon>
        <taxon>Papaveroideae</taxon>
        <taxon>Papaver</taxon>
    </lineage>
</organism>
<dbReference type="EMBL" id="CM010718">
    <property type="protein sequence ID" value="RZC58690.1"/>
    <property type="molecule type" value="Genomic_DNA"/>
</dbReference>
<keyword evidence="5" id="KW-0539">Nucleus</keyword>
<evidence type="ECO:0000256" key="2">
    <source>
        <dbReference type="ARBA" id="ARBA00023015"/>
    </source>
</evidence>
<feature type="compositionally biased region" description="Polar residues" evidence="6">
    <location>
        <begin position="1"/>
        <end position="25"/>
    </location>
</feature>
<proteinExistence type="predicted"/>
<dbReference type="InterPro" id="IPR036576">
    <property type="entry name" value="WRKY_dom_sf"/>
</dbReference>